<gene>
    <name evidence="4" type="primary">LOC100198915</name>
</gene>
<dbReference type="PRINTS" id="PR00838">
    <property type="entry name" value="V5ALLERGEN"/>
</dbReference>
<organism evidence="3 4">
    <name type="scientific">Hydra vulgaris</name>
    <name type="common">Hydra</name>
    <name type="synonym">Hydra attenuata</name>
    <dbReference type="NCBI Taxonomy" id="6087"/>
    <lineage>
        <taxon>Eukaryota</taxon>
        <taxon>Metazoa</taxon>
        <taxon>Cnidaria</taxon>
        <taxon>Hydrozoa</taxon>
        <taxon>Hydroidolina</taxon>
        <taxon>Anthoathecata</taxon>
        <taxon>Aplanulata</taxon>
        <taxon>Hydridae</taxon>
        <taxon>Hydra</taxon>
    </lineage>
</organism>
<dbReference type="CDD" id="cd05382">
    <property type="entry name" value="CAP_GAPR1-like"/>
    <property type="match status" value="1"/>
</dbReference>
<dbReference type="Pfam" id="PF00188">
    <property type="entry name" value="CAP"/>
    <property type="match status" value="1"/>
</dbReference>
<sequence length="511" mass="58479">MILKMSKVLLCAYVLAFNIAQLSSSQATLSPVTSCEDNLDIILLFDSSESVQDVWNSTIDHAETFEYNFVISNQHSRFGIIDYSIIANVYKHLDSNNSNEETYQILEELRKRPQKSRSAFERGVGWALELFAAAKKRQNPGKKFLIVYTDATWSTVQSSVMEDYVSVLRLQEVEVVFFLVKEIKENNVLHHLINPVRIFLITNTTQSELVQIICDDKELFQLDAFQHTSDVGTKKLNQQLILDLIVSNTSFGLYSTKNITDNFNHSKDDVATKETQEKQNSIESLTTASLFNNLIPQYTPYAYSRPDTNLKIVRSPSEKELALYSNNFLRSLHGAPKLVWDDVLASQSQKWADRLVSENRGLYHSERDGQDYGENIYSIRGLSQSQHIHHAVKYWYEGVKYYRYENPGFTWQSGTFTQMIWYDTKKIGVGVAFRPDIQTTVVVAQYSPPGNYLNQFAKQVRRPLAGLPARLPELKELIPPNMNMPRYDLCAKGKCQYGKVSASVPEYSKKT</sequence>
<evidence type="ECO:0000259" key="2">
    <source>
        <dbReference type="PROSITE" id="PS50234"/>
    </source>
</evidence>
<feature type="domain" description="VWFA" evidence="2">
    <location>
        <begin position="40"/>
        <end position="217"/>
    </location>
</feature>
<dbReference type="InterPro" id="IPR002413">
    <property type="entry name" value="V5_allergen-like"/>
</dbReference>
<dbReference type="GeneID" id="100198915"/>
<dbReference type="PROSITE" id="PS50234">
    <property type="entry name" value="VWFA"/>
    <property type="match status" value="1"/>
</dbReference>
<dbReference type="Proteomes" id="UP001652625">
    <property type="component" value="Chromosome 15"/>
</dbReference>
<dbReference type="InterPro" id="IPR014044">
    <property type="entry name" value="CAP_dom"/>
</dbReference>
<dbReference type="Gene3D" id="3.40.50.410">
    <property type="entry name" value="von Willebrand factor, type A domain"/>
    <property type="match status" value="1"/>
</dbReference>
<dbReference type="SUPFAM" id="SSF55797">
    <property type="entry name" value="PR-1-like"/>
    <property type="match status" value="1"/>
</dbReference>
<dbReference type="InterPro" id="IPR001283">
    <property type="entry name" value="CRISP-related"/>
</dbReference>
<dbReference type="PRINTS" id="PR00837">
    <property type="entry name" value="V5TPXLIKE"/>
</dbReference>
<evidence type="ECO:0000256" key="1">
    <source>
        <dbReference type="SAM" id="SignalP"/>
    </source>
</evidence>
<dbReference type="PANTHER" id="PTHR10334">
    <property type="entry name" value="CYSTEINE-RICH SECRETORY PROTEIN-RELATED"/>
    <property type="match status" value="1"/>
</dbReference>
<evidence type="ECO:0000313" key="4">
    <source>
        <dbReference type="RefSeq" id="XP_065676823.1"/>
    </source>
</evidence>
<proteinExistence type="predicted"/>
<feature type="signal peptide" evidence="1">
    <location>
        <begin position="1"/>
        <end position="16"/>
    </location>
</feature>
<dbReference type="InterPro" id="IPR002035">
    <property type="entry name" value="VWF_A"/>
</dbReference>
<accession>A0ABM4DQF7</accession>
<dbReference type="Gene3D" id="3.40.33.10">
    <property type="entry name" value="CAP"/>
    <property type="match status" value="1"/>
</dbReference>
<feature type="chain" id="PRO_5045588755" evidence="1">
    <location>
        <begin position="17"/>
        <end position="511"/>
    </location>
</feature>
<reference evidence="4" key="1">
    <citation type="submission" date="2025-08" db="UniProtKB">
        <authorList>
            <consortium name="RefSeq"/>
        </authorList>
    </citation>
    <scope>IDENTIFICATION</scope>
</reference>
<evidence type="ECO:0000313" key="3">
    <source>
        <dbReference type="Proteomes" id="UP001652625"/>
    </source>
</evidence>
<dbReference type="SUPFAM" id="SSF53300">
    <property type="entry name" value="vWA-like"/>
    <property type="match status" value="1"/>
</dbReference>
<dbReference type="InterPro" id="IPR035940">
    <property type="entry name" value="CAP_sf"/>
</dbReference>
<keyword evidence="3" id="KW-1185">Reference proteome</keyword>
<name>A0ABM4DQF7_HYDVU</name>
<dbReference type="RefSeq" id="XP_065676823.1">
    <property type="nucleotide sequence ID" value="XM_065820751.1"/>
</dbReference>
<dbReference type="CDD" id="cd00198">
    <property type="entry name" value="vWFA"/>
    <property type="match status" value="1"/>
</dbReference>
<dbReference type="InterPro" id="IPR036465">
    <property type="entry name" value="vWFA_dom_sf"/>
</dbReference>
<keyword evidence="1" id="KW-0732">Signal</keyword>
<dbReference type="InterPro" id="IPR034113">
    <property type="entry name" value="SCP_GAPR1-like"/>
</dbReference>
<protein>
    <submittedName>
        <fullName evidence="4">Uncharacterized protein LOC100198915 isoform X3</fullName>
    </submittedName>
</protein>
<dbReference type="SMART" id="SM00198">
    <property type="entry name" value="SCP"/>
    <property type="match status" value="1"/>
</dbReference>
<dbReference type="Pfam" id="PF00092">
    <property type="entry name" value="VWA"/>
    <property type="match status" value="1"/>
</dbReference>